<organism evidence="3 4">
    <name type="scientific">Streptomyces ossamyceticus</name>
    <dbReference type="NCBI Taxonomy" id="249581"/>
    <lineage>
        <taxon>Bacteria</taxon>
        <taxon>Bacillati</taxon>
        <taxon>Actinomycetota</taxon>
        <taxon>Actinomycetes</taxon>
        <taxon>Kitasatosporales</taxon>
        <taxon>Streptomycetaceae</taxon>
        <taxon>Streptomyces</taxon>
    </lineage>
</organism>
<gene>
    <name evidence="3" type="ORF">ABZZ21_26590</name>
</gene>
<evidence type="ECO:0000313" key="3">
    <source>
        <dbReference type="EMBL" id="MET9848045.1"/>
    </source>
</evidence>
<dbReference type="RefSeq" id="WP_355399676.1">
    <property type="nucleotide sequence ID" value="NZ_JBEGHN010000001.1"/>
</dbReference>
<keyword evidence="2" id="KW-1133">Transmembrane helix</keyword>
<sequence>MTDQMPQIPGVTPLIPDVTPHRPDVTPKRLGGRNALVALGVVAGLLVGAGVTWWAVAGGDDAMSHVEISGGKLAKERNDLLDEGEQCDDRDEFDYNDCDASTTYSFDYEITNKGGEPANYTVIVNGFDDEGDFVGQAYVSSTHLGPGETDSAEGDFDEYVELADKHTLADIDSLRVAHVERLPLAN</sequence>
<keyword evidence="4" id="KW-1185">Reference proteome</keyword>
<evidence type="ECO:0000256" key="1">
    <source>
        <dbReference type="SAM" id="MobiDB-lite"/>
    </source>
</evidence>
<dbReference type="EMBL" id="JBEXPZ010000036">
    <property type="protein sequence ID" value="MET9848045.1"/>
    <property type="molecule type" value="Genomic_DNA"/>
</dbReference>
<accession>A0ABV2V4V9</accession>
<proteinExistence type="predicted"/>
<comment type="caution">
    <text evidence="3">The sequence shown here is derived from an EMBL/GenBank/DDBJ whole genome shotgun (WGS) entry which is preliminary data.</text>
</comment>
<reference evidence="3 4" key="1">
    <citation type="submission" date="2024-06" db="EMBL/GenBank/DDBJ databases">
        <title>The Natural Products Discovery Center: Release of the First 8490 Sequenced Strains for Exploring Actinobacteria Biosynthetic Diversity.</title>
        <authorList>
            <person name="Kalkreuter E."/>
            <person name="Kautsar S.A."/>
            <person name="Yang D."/>
            <person name="Bader C.D."/>
            <person name="Teijaro C.N."/>
            <person name="Fluegel L."/>
            <person name="Davis C.M."/>
            <person name="Simpson J.R."/>
            <person name="Lauterbach L."/>
            <person name="Steele A.D."/>
            <person name="Gui C."/>
            <person name="Meng S."/>
            <person name="Li G."/>
            <person name="Viehrig K."/>
            <person name="Ye F."/>
            <person name="Su P."/>
            <person name="Kiefer A.F."/>
            <person name="Nichols A."/>
            <person name="Cepeda A.J."/>
            <person name="Yan W."/>
            <person name="Fan B."/>
            <person name="Jiang Y."/>
            <person name="Adhikari A."/>
            <person name="Zheng C.-J."/>
            <person name="Schuster L."/>
            <person name="Cowan T.M."/>
            <person name="Smanski M.J."/>
            <person name="Chevrette M.G."/>
            <person name="De Carvalho L.P.S."/>
            <person name="Shen B."/>
        </authorList>
    </citation>
    <scope>NUCLEOTIDE SEQUENCE [LARGE SCALE GENOMIC DNA]</scope>
    <source>
        <strain evidence="3 4">NPDC006434</strain>
    </source>
</reference>
<keyword evidence="2" id="KW-0472">Membrane</keyword>
<protein>
    <submittedName>
        <fullName evidence="3">FxLYD domain-containing protein</fullName>
    </submittedName>
</protein>
<dbReference type="NCBIfam" id="NF038353">
    <property type="entry name" value="FxLYD_dom"/>
    <property type="match status" value="1"/>
</dbReference>
<feature type="transmembrane region" description="Helical" evidence="2">
    <location>
        <begin position="36"/>
        <end position="56"/>
    </location>
</feature>
<keyword evidence="2" id="KW-0812">Transmembrane</keyword>
<dbReference type="Proteomes" id="UP001550210">
    <property type="component" value="Unassembled WGS sequence"/>
</dbReference>
<dbReference type="InterPro" id="IPR047676">
    <property type="entry name" value="FxLYD_dom"/>
</dbReference>
<evidence type="ECO:0000313" key="4">
    <source>
        <dbReference type="Proteomes" id="UP001550210"/>
    </source>
</evidence>
<name>A0ABV2V4V9_9ACTN</name>
<feature type="region of interest" description="Disordered" evidence="1">
    <location>
        <begin position="1"/>
        <end position="22"/>
    </location>
</feature>
<evidence type="ECO:0000256" key="2">
    <source>
        <dbReference type="SAM" id="Phobius"/>
    </source>
</evidence>